<sequence>MMVEFPLLTEIIRRMQECLLSTFVAPTGRPWVLRGTADAVTALGIRSTDDVEMATIWSIAFERGAQDAARFAGIVLSDPAIKGREIDAMKLIGEGLGHAEIIAKLRATAPGSAASQPDQSKIIAFPSREGRA</sequence>
<protein>
    <submittedName>
        <fullName evidence="2">Uncharacterized protein</fullName>
    </submittedName>
</protein>
<feature type="region of interest" description="Disordered" evidence="1">
    <location>
        <begin position="111"/>
        <end position="132"/>
    </location>
</feature>
<reference evidence="3" key="1">
    <citation type="journal article" date="2020" name="Mol. Plant Microbe">
        <title>Rhizobial microsymbionts of the narrowly endemic Oxytropis species growing in Kamchatka are characterized by significant genetic diversity and possess a set of genes that are associated with T3SS and T6SS secretion systems and can affect the development of symbiosis.</title>
        <authorList>
            <person name="Safronova V."/>
            <person name="Guro P."/>
            <person name="Sazanova A."/>
            <person name="Kuznetsova I."/>
            <person name="Belimov A."/>
            <person name="Yakubov V."/>
            <person name="Chirak E."/>
            <person name="Afonin A."/>
            <person name="Gogolev Y."/>
            <person name="Andronov E."/>
            <person name="Tikhonovich I."/>
        </authorList>
    </citation>
    <scope>NUCLEOTIDE SEQUENCE [LARGE SCALE GENOMIC DNA]</scope>
    <source>
        <strain evidence="3">RCAM0610</strain>
    </source>
</reference>
<evidence type="ECO:0000256" key="1">
    <source>
        <dbReference type="SAM" id="MobiDB-lite"/>
    </source>
</evidence>
<name>A0A7G6RKV4_RHILV</name>
<evidence type="ECO:0000313" key="3">
    <source>
        <dbReference type="Proteomes" id="UP000515518"/>
    </source>
</evidence>
<gene>
    <name evidence="2" type="ORF">HB770_19945</name>
</gene>
<proteinExistence type="predicted"/>
<dbReference type="AlphaFoldDB" id="A0A7G6RKV4"/>
<organism evidence="2 3">
    <name type="scientific">Rhizobium leguminosarum bv. viciae</name>
    <dbReference type="NCBI Taxonomy" id="387"/>
    <lineage>
        <taxon>Bacteria</taxon>
        <taxon>Pseudomonadati</taxon>
        <taxon>Pseudomonadota</taxon>
        <taxon>Alphaproteobacteria</taxon>
        <taxon>Hyphomicrobiales</taxon>
        <taxon>Rhizobiaceae</taxon>
        <taxon>Rhizobium/Agrobacterium group</taxon>
        <taxon>Rhizobium</taxon>
    </lineage>
</organism>
<accession>A0A7G6RKV4</accession>
<dbReference type="EMBL" id="CP050549">
    <property type="protein sequence ID" value="QND42886.1"/>
    <property type="molecule type" value="Genomic_DNA"/>
</dbReference>
<evidence type="ECO:0000313" key="2">
    <source>
        <dbReference type="EMBL" id="QND42886.1"/>
    </source>
</evidence>
<dbReference type="Proteomes" id="UP000515518">
    <property type="component" value="Chromosome"/>
</dbReference>